<keyword evidence="2" id="KW-0472">Membrane</keyword>
<keyword evidence="4" id="KW-1185">Reference proteome</keyword>
<accession>A0A7G9SCE6</accession>
<evidence type="ECO:0000256" key="2">
    <source>
        <dbReference type="SAM" id="Phobius"/>
    </source>
</evidence>
<dbReference type="EMBL" id="CP060717">
    <property type="protein sequence ID" value="QNN65521.1"/>
    <property type="molecule type" value="Genomic_DNA"/>
</dbReference>
<feature type="transmembrane region" description="Helical" evidence="2">
    <location>
        <begin position="93"/>
        <end position="110"/>
    </location>
</feature>
<feature type="transmembrane region" description="Helical" evidence="2">
    <location>
        <begin position="60"/>
        <end position="81"/>
    </location>
</feature>
<reference evidence="3 4" key="1">
    <citation type="submission" date="2020-08" db="EMBL/GenBank/DDBJ databases">
        <title>Genome sequence of Sphingomonas rhizophila KACC 19189T.</title>
        <authorList>
            <person name="Hyun D.-W."/>
            <person name="Bae J.-W."/>
        </authorList>
    </citation>
    <scope>NUCLEOTIDE SEQUENCE [LARGE SCALE GENOMIC DNA]</scope>
    <source>
        <strain evidence="3 4">KACC 19189</strain>
    </source>
</reference>
<dbReference type="KEGG" id="srhi:H9L12_02680"/>
<evidence type="ECO:0000313" key="3">
    <source>
        <dbReference type="EMBL" id="QNN65521.1"/>
    </source>
</evidence>
<protein>
    <submittedName>
        <fullName evidence="3">Uncharacterized protein</fullName>
    </submittedName>
</protein>
<name>A0A7G9SCE6_9SPHN</name>
<dbReference type="Proteomes" id="UP000515955">
    <property type="component" value="Chromosome"/>
</dbReference>
<keyword evidence="2" id="KW-1133">Transmembrane helix</keyword>
<evidence type="ECO:0000256" key="1">
    <source>
        <dbReference type="SAM" id="MobiDB-lite"/>
    </source>
</evidence>
<evidence type="ECO:0000313" key="4">
    <source>
        <dbReference type="Proteomes" id="UP000515955"/>
    </source>
</evidence>
<dbReference type="AlphaFoldDB" id="A0A7G9SCE6"/>
<dbReference type="RefSeq" id="WP_187542512.1">
    <property type="nucleotide sequence ID" value="NZ_CP060717.1"/>
</dbReference>
<organism evidence="3 4">
    <name type="scientific">Sphingomonas rhizophila</name>
    <dbReference type="NCBI Taxonomy" id="2071607"/>
    <lineage>
        <taxon>Bacteria</taxon>
        <taxon>Pseudomonadati</taxon>
        <taxon>Pseudomonadota</taxon>
        <taxon>Alphaproteobacteria</taxon>
        <taxon>Sphingomonadales</taxon>
        <taxon>Sphingomonadaceae</taxon>
        <taxon>Sphingomonas</taxon>
    </lineage>
</organism>
<sequence>MTRLGAAGQQAFVKKNDESASKPKSPWNRREKILVVATFFLLLFDGFFDRSTLITRLPFLVTLGSSVIVAAPFYWMAWKFAGNTSDPSHFRRFFVSMGMLIMAPFIGPYFSRQVAVHAAFFNFPSTLESTLATVMSMRGRGRFGPSARAQFSPETRKFLVHIDEQLYEQLDVYRYPGRDCLIFTVATGRWGVRKVTVPNILDDSLGISAYRRCPHFTPPTPSAP</sequence>
<gene>
    <name evidence="3" type="ORF">H9L12_02680</name>
</gene>
<keyword evidence="2" id="KW-0812">Transmembrane</keyword>
<feature type="region of interest" description="Disordered" evidence="1">
    <location>
        <begin position="1"/>
        <end position="25"/>
    </location>
</feature>
<proteinExistence type="predicted"/>